<dbReference type="AlphaFoldDB" id="A0A4V3DI44"/>
<evidence type="ECO:0000313" key="3">
    <source>
        <dbReference type="Proteomes" id="UP000295724"/>
    </source>
</evidence>
<keyword evidence="1" id="KW-0732">Signal</keyword>
<name>A0A4V3DI44_9GAMM</name>
<feature type="chain" id="PRO_5020976021" description="Beta/gamma crystallin" evidence="1">
    <location>
        <begin position="28"/>
        <end position="127"/>
    </location>
</feature>
<feature type="signal peptide" evidence="1">
    <location>
        <begin position="1"/>
        <end position="27"/>
    </location>
</feature>
<evidence type="ECO:0000313" key="2">
    <source>
        <dbReference type="EMBL" id="TDR20711.1"/>
    </source>
</evidence>
<sequence length="127" mass="14421">MPIRYMTTLKYLLLILMGFAWAKPTSAAESNQSTMSHPQSVSTLWSDKKDCMEAGALIIAIENYAGTFKVAACVKYGCRIAVPEFGKTSHQLNYRDDPRFKWQSDAEFEAVIYGKNTRFYACDIEQK</sequence>
<proteinExistence type="predicted"/>
<evidence type="ECO:0000256" key="1">
    <source>
        <dbReference type="SAM" id="SignalP"/>
    </source>
</evidence>
<protein>
    <recommendedName>
        <fullName evidence="4">Beta/gamma crystallin</fullName>
    </recommendedName>
</protein>
<reference evidence="2 3" key="1">
    <citation type="submission" date="2019-03" db="EMBL/GenBank/DDBJ databases">
        <title>Genomic Encyclopedia of Type Strains, Phase IV (KMG-IV): sequencing the most valuable type-strain genomes for metagenomic binning, comparative biology and taxonomic classification.</title>
        <authorList>
            <person name="Goeker M."/>
        </authorList>
    </citation>
    <scope>NUCLEOTIDE SEQUENCE [LARGE SCALE GENOMIC DNA]</scope>
    <source>
        <strain evidence="2 3">DSM 25488</strain>
    </source>
</reference>
<dbReference type="Proteomes" id="UP000295724">
    <property type="component" value="Unassembled WGS sequence"/>
</dbReference>
<dbReference type="EMBL" id="SNZB01000003">
    <property type="protein sequence ID" value="TDR20711.1"/>
    <property type="molecule type" value="Genomic_DNA"/>
</dbReference>
<organism evidence="2 3">
    <name type="scientific">Marinicella litoralis</name>
    <dbReference type="NCBI Taxonomy" id="644220"/>
    <lineage>
        <taxon>Bacteria</taxon>
        <taxon>Pseudomonadati</taxon>
        <taxon>Pseudomonadota</taxon>
        <taxon>Gammaproteobacteria</taxon>
        <taxon>Lysobacterales</taxon>
        <taxon>Marinicellaceae</taxon>
        <taxon>Marinicella</taxon>
    </lineage>
</organism>
<comment type="caution">
    <text evidence="2">The sequence shown here is derived from an EMBL/GenBank/DDBJ whole genome shotgun (WGS) entry which is preliminary data.</text>
</comment>
<keyword evidence="3" id="KW-1185">Reference proteome</keyword>
<dbReference type="RefSeq" id="WP_133566493.1">
    <property type="nucleotide sequence ID" value="NZ_NIHB01000001.1"/>
</dbReference>
<gene>
    <name evidence="2" type="ORF">C8D91_1689</name>
</gene>
<accession>A0A4V3DI44</accession>
<evidence type="ECO:0008006" key="4">
    <source>
        <dbReference type="Google" id="ProtNLM"/>
    </source>
</evidence>